<reference evidence="1" key="1">
    <citation type="submission" date="2011-04" db="EMBL/GenBank/DDBJ databases">
        <title>Evolution of plant cell wall degrading machinery underlies the functional diversity of forest fungi.</title>
        <authorList>
            <consortium name="US DOE Joint Genome Institute (JGI-PGF)"/>
            <person name="Eastwood D.C."/>
            <person name="Floudas D."/>
            <person name="Binder M."/>
            <person name="Majcherczyk A."/>
            <person name="Schneider P."/>
            <person name="Aerts A."/>
            <person name="Asiegbu F.O."/>
            <person name="Baker S.E."/>
            <person name="Barry K."/>
            <person name="Bendiksby M."/>
            <person name="Blumentritt M."/>
            <person name="Coutinho P.M."/>
            <person name="Cullen D."/>
            <person name="Cullen D."/>
            <person name="Gathman A."/>
            <person name="Goodell B."/>
            <person name="Henrissat B."/>
            <person name="Ihrmark K."/>
            <person name="Kauserud H."/>
            <person name="Kohler A."/>
            <person name="LaButti K."/>
            <person name="Lapidus A."/>
            <person name="Lavin J.L."/>
            <person name="Lee Y.-H."/>
            <person name="Lindquist E."/>
            <person name="Lilly W."/>
            <person name="Lucas S."/>
            <person name="Morin E."/>
            <person name="Murat C."/>
            <person name="Oguiza J.A."/>
            <person name="Park J."/>
            <person name="Pisabarro A.G."/>
            <person name="Riley R."/>
            <person name="Rosling A."/>
            <person name="Salamov A."/>
            <person name="Schmidt O."/>
            <person name="Schmutz J."/>
            <person name="Skrede I."/>
            <person name="Stenlid J."/>
            <person name="Wiebenga A."/>
            <person name="Xie X."/>
            <person name="Kues U."/>
            <person name="Hibbett D.S."/>
            <person name="Hoffmeister D."/>
            <person name="Hogberg N."/>
            <person name="Martin F."/>
            <person name="Grigoriev I.V."/>
            <person name="Watkinson S.C."/>
        </authorList>
    </citation>
    <scope>NUCLEOTIDE SEQUENCE</scope>
    <source>
        <strain evidence="1">S7.9</strain>
    </source>
</reference>
<organism>
    <name type="scientific">Serpula lacrymans var. lacrymans (strain S7.9)</name>
    <name type="common">Dry rot fungus</name>
    <dbReference type="NCBI Taxonomy" id="578457"/>
    <lineage>
        <taxon>Eukaryota</taxon>
        <taxon>Fungi</taxon>
        <taxon>Dikarya</taxon>
        <taxon>Basidiomycota</taxon>
        <taxon>Agaricomycotina</taxon>
        <taxon>Agaricomycetes</taxon>
        <taxon>Agaricomycetidae</taxon>
        <taxon>Boletales</taxon>
        <taxon>Coniophorineae</taxon>
        <taxon>Serpulaceae</taxon>
        <taxon>Serpula</taxon>
    </lineage>
</organism>
<dbReference type="AlphaFoldDB" id="F8NVX3"/>
<name>F8NVX3_SERL9</name>
<evidence type="ECO:0000313" key="1">
    <source>
        <dbReference type="EMBL" id="EGO24907.1"/>
    </source>
</evidence>
<protein>
    <submittedName>
        <fullName evidence="1">Uncharacterized protein</fullName>
    </submittedName>
</protein>
<dbReference type="KEGG" id="sla:SERLADRAFT_468866"/>
<dbReference type="GeneID" id="18819491"/>
<dbReference type="EMBL" id="GL945434">
    <property type="protein sequence ID" value="EGO24907.1"/>
    <property type="molecule type" value="Genomic_DNA"/>
</dbReference>
<accession>F8NVX3</accession>
<gene>
    <name evidence="1" type="ORF">SERLADRAFT_468866</name>
</gene>
<dbReference type="RefSeq" id="XP_007318926.1">
    <property type="nucleotide sequence ID" value="XM_007318864.1"/>
</dbReference>
<proteinExistence type="predicted"/>
<dbReference type="HOGENOM" id="CLU_2723766_0_0_1"/>
<sequence length="72" mass="8272">MQKRKKMGYPVGKIELSCLIKDKEKRPDDWLHASLHDIGNRFTSLEVLELYMSSDATYDPLAPVADQHLVDL</sequence>
<dbReference type="Proteomes" id="UP000008064">
    <property type="component" value="Unassembled WGS sequence"/>
</dbReference>